<dbReference type="Pfam" id="PF01869">
    <property type="entry name" value="BcrAD_BadFG"/>
    <property type="match status" value="1"/>
</dbReference>
<organism evidence="2 3">
    <name type="scientific">Ruminiclostridium papyrosolvens C7</name>
    <dbReference type="NCBI Taxonomy" id="1330534"/>
    <lineage>
        <taxon>Bacteria</taxon>
        <taxon>Bacillati</taxon>
        <taxon>Bacillota</taxon>
        <taxon>Clostridia</taxon>
        <taxon>Eubacteriales</taxon>
        <taxon>Oscillospiraceae</taxon>
        <taxon>Ruminiclostridium</taxon>
    </lineage>
</organism>
<dbReference type="InterPro" id="IPR052519">
    <property type="entry name" value="Euk-type_GlcNAc_Kinase"/>
</dbReference>
<feature type="domain" description="ATPase BadF/BadG/BcrA/BcrD type" evidence="1">
    <location>
        <begin position="9"/>
        <end position="305"/>
    </location>
</feature>
<dbReference type="OrthoDB" id="9772633at2"/>
<evidence type="ECO:0000313" key="3">
    <source>
        <dbReference type="Proteomes" id="UP000016860"/>
    </source>
</evidence>
<name>U4R6D6_9FIRM</name>
<dbReference type="GO" id="GO:0016301">
    <property type="term" value="F:kinase activity"/>
    <property type="evidence" value="ECO:0007669"/>
    <property type="project" value="UniProtKB-KW"/>
</dbReference>
<protein>
    <submittedName>
        <fullName evidence="2">N-acetylglucosamine kinase</fullName>
    </submittedName>
</protein>
<sequence length="310" mass="33546">MQMPDKLGIGIDGGGTKTKVLVKKSLTGDVLFEKKYPSTNYNNIGVDGLEQVLKTIYTELAEKFGKEQLVNASLAMGAAGIDRPQDAAVYREALKIGGFDCSFEVFNDAYIALIGGNGGRNGALLITGTGSIAIGISSEGKEVRTGGWGYMTSDDGSGYKLGIKAVSAIMDHYDGIIEHTSLTDRVLNYYGINSPEDFMDLIYIDKDFSIDKIAAIAPIVQEEAERGDAAALDILNREIERLVAMITALSKKMKTGEFRLCLAGSLMLKSDIYLRLFKESMNRSLPGIEICKPLDEPAYGALIIALGREE</sequence>
<dbReference type="PANTHER" id="PTHR43190">
    <property type="entry name" value="N-ACETYL-D-GLUCOSAMINE KINASE"/>
    <property type="match status" value="1"/>
</dbReference>
<reference evidence="2 3" key="1">
    <citation type="journal article" date="2013" name="Genome Announc.">
        <title>Draft Genome Sequence of the Cellulolytic Bacterium Clostridium papyrosolvens C7 (ATCC 700395).</title>
        <authorList>
            <person name="Zepeda V."/>
            <person name="Dassa B."/>
            <person name="Borovok I."/>
            <person name="Lamed R."/>
            <person name="Bayer E.A."/>
            <person name="Cate J.H."/>
        </authorList>
    </citation>
    <scope>NUCLEOTIDE SEQUENCE [LARGE SCALE GENOMIC DNA]</scope>
    <source>
        <strain evidence="2 3">C7</strain>
    </source>
</reference>
<proteinExistence type="predicted"/>
<dbReference type="CDD" id="cd24007">
    <property type="entry name" value="ASKHA_NBD_eukNAGK-like"/>
    <property type="match status" value="1"/>
</dbReference>
<keyword evidence="2" id="KW-0418">Kinase</keyword>
<dbReference type="PANTHER" id="PTHR43190:SF3">
    <property type="entry name" value="N-ACETYL-D-GLUCOSAMINE KINASE"/>
    <property type="match status" value="1"/>
</dbReference>
<gene>
    <name evidence="2" type="ORF">L323_01575</name>
</gene>
<evidence type="ECO:0000259" key="1">
    <source>
        <dbReference type="Pfam" id="PF01869"/>
    </source>
</evidence>
<dbReference type="Gene3D" id="3.30.420.40">
    <property type="match status" value="2"/>
</dbReference>
<keyword evidence="2" id="KW-0808">Transferase</keyword>
<dbReference type="InterPro" id="IPR002731">
    <property type="entry name" value="ATPase_BadF"/>
</dbReference>
<dbReference type="InterPro" id="IPR043129">
    <property type="entry name" value="ATPase_NBD"/>
</dbReference>
<dbReference type="EMBL" id="ATAY01000009">
    <property type="protein sequence ID" value="EPR14058.1"/>
    <property type="molecule type" value="Genomic_DNA"/>
</dbReference>
<accession>U4R6D6</accession>
<evidence type="ECO:0000313" key="2">
    <source>
        <dbReference type="EMBL" id="EPR14058.1"/>
    </source>
</evidence>
<dbReference type="Proteomes" id="UP000016860">
    <property type="component" value="Unassembled WGS sequence"/>
</dbReference>
<dbReference type="AlphaFoldDB" id="U4R6D6"/>
<dbReference type="PATRIC" id="fig|1330534.3.peg.315"/>
<dbReference type="SUPFAM" id="SSF53067">
    <property type="entry name" value="Actin-like ATPase domain"/>
    <property type="match status" value="2"/>
</dbReference>
<dbReference type="STRING" id="1330534.L323_01575"/>
<comment type="caution">
    <text evidence="2">The sequence shown here is derived from an EMBL/GenBank/DDBJ whole genome shotgun (WGS) entry which is preliminary data.</text>
</comment>